<dbReference type="GeneID" id="9043903"/>
<proteinExistence type="predicted"/>
<evidence type="ECO:0000313" key="2">
    <source>
        <dbReference type="Proteomes" id="UP000007800"/>
    </source>
</evidence>
<organism evidence="2">
    <name type="scientific">Perkinsus marinus (strain ATCC 50983 / TXsc)</name>
    <dbReference type="NCBI Taxonomy" id="423536"/>
    <lineage>
        <taxon>Eukaryota</taxon>
        <taxon>Sar</taxon>
        <taxon>Alveolata</taxon>
        <taxon>Perkinsozoa</taxon>
        <taxon>Perkinsea</taxon>
        <taxon>Perkinsida</taxon>
        <taxon>Perkinsidae</taxon>
        <taxon>Perkinsus</taxon>
    </lineage>
</organism>
<protein>
    <submittedName>
        <fullName evidence="1">Uncharacterized protein</fullName>
    </submittedName>
</protein>
<name>C5LRC0_PERM5</name>
<keyword evidence="2" id="KW-1185">Reference proteome</keyword>
<accession>C5LRC0</accession>
<dbReference type="EMBL" id="GG684713">
    <property type="protein sequence ID" value="EER00724.1"/>
    <property type="molecule type" value="Genomic_DNA"/>
</dbReference>
<dbReference type="RefSeq" id="XP_002768006.1">
    <property type="nucleotide sequence ID" value="XM_002767960.1"/>
</dbReference>
<dbReference type="Proteomes" id="UP000007800">
    <property type="component" value="Unassembled WGS sequence"/>
</dbReference>
<evidence type="ECO:0000313" key="1">
    <source>
        <dbReference type="EMBL" id="EER00724.1"/>
    </source>
</evidence>
<reference evidence="1 2" key="1">
    <citation type="submission" date="2008-07" db="EMBL/GenBank/DDBJ databases">
        <authorList>
            <person name="El-Sayed N."/>
            <person name="Caler E."/>
            <person name="Inman J."/>
            <person name="Amedeo P."/>
            <person name="Hass B."/>
            <person name="Wortman J."/>
        </authorList>
    </citation>
    <scope>NUCLEOTIDE SEQUENCE [LARGE SCALE GENOMIC DNA]</scope>
    <source>
        <strain evidence="2">ATCC 50983 / TXsc</strain>
    </source>
</reference>
<dbReference type="AlphaFoldDB" id="C5LRC0"/>
<gene>
    <name evidence="1" type="ORF">Pmar_PMAR009015</name>
</gene>
<sequence length="65" mass="7108">DSVEVEQSTDSSGRTGFDQSRLDYFQWKSLHKGGSKRSVVVVELIEQQQSIIFGEEAVAGVSCGD</sequence>
<dbReference type="InParanoid" id="C5LRC0"/>
<feature type="non-terminal residue" evidence="1">
    <location>
        <position position="1"/>
    </location>
</feature>